<keyword evidence="2" id="KW-1185">Reference proteome</keyword>
<evidence type="ECO:0000313" key="2">
    <source>
        <dbReference type="Proteomes" id="UP001321450"/>
    </source>
</evidence>
<dbReference type="Pfam" id="PF04365">
    <property type="entry name" value="BrnT_toxin"/>
    <property type="match status" value="1"/>
</dbReference>
<sequence>MGFCGLLNYNAEMKFEWDEAKSQSCFARRGFDFAYAAKAFFDPNRLIQTDNRFDYGEARYQLIGKIDGRLFVVVYTPRGEAIRIISARKANQREVRRYENRIHDH</sequence>
<organism evidence="1 2">
    <name type="scientific">Methylomarinovum tepidoasis</name>
    <dbReference type="NCBI Taxonomy" id="2840183"/>
    <lineage>
        <taxon>Bacteria</taxon>
        <taxon>Pseudomonadati</taxon>
        <taxon>Pseudomonadota</taxon>
        <taxon>Gammaproteobacteria</taxon>
        <taxon>Methylococcales</taxon>
        <taxon>Methylothermaceae</taxon>
        <taxon>Methylomarinovum</taxon>
    </lineage>
</organism>
<protein>
    <recommendedName>
        <fullName evidence="3">BrnT family toxin</fullName>
    </recommendedName>
</protein>
<keyword evidence="1" id="KW-0614">Plasmid</keyword>
<dbReference type="Proteomes" id="UP001321450">
    <property type="component" value="Plasmid IN45P"/>
</dbReference>
<dbReference type="InterPro" id="IPR007460">
    <property type="entry name" value="BrnT_toxin"/>
</dbReference>
<reference evidence="2" key="1">
    <citation type="journal article" date="2024" name="Int. J. Syst. Evol. Microbiol.">
        <title>Methylomarinovum tepidoasis sp. nov., a moderately thermophilic methanotroph of the family Methylothermaceae isolated from a deep-sea hydrothermal field.</title>
        <authorList>
            <person name="Hirayama H."/>
            <person name="Takaki Y."/>
            <person name="Abe M."/>
            <person name="Miyazaki M."/>
            <person name="Uematsu K."/>
            <person name="Matsui Y."/>
            <person name="Takai K."/>
        </authorList>
    </citation>
    <scope>NUCLEOTIDE SEQUENCE [LARGE SCALE GENOMIC DNA]</scope>
    <source>
        <strain evidence="2">IN45</strain>
        <plasmid evidence="2">IN45P</plasmid>
    </source>
</reference>
<dbReference type="InterPro" id="IPR038573">
    <property type="entry name" value="BrnT_sf"/>
</dbReference>
<gene>
    <name evidence="1" type="ORF">MIN45_PP16</name>
</gene>
<geneLocation type="plasmid" evidence="1 2">
    <name>IN45P</name>
</geneLocation>
<dbReference type="AlphaFoldDB" id="A0AAU9CD96"/>
<proteinExistence type="predicted"/>
<dbReference type="KEGG" id="meiy:MIN45_PP16"/>
<evidence type="ECO:0008006" key="3">
    <source>
        <dbReference type="Google" id="ProtNLM"/>
    </source>
</evidence>
<name>A0AAU9CD96_9GAMM</name>
<dbReference type="EMBL" id="AP024719">
    <property type="protein sequence ID" value="BCX90002.1"/>
    <property type="molecule type" value="Genomic_DNA"/>
</dbReference>
<evidence type="ECO:0000313" key="1">
    <source>
        <dbReference type="EMBL" id="BCX90002.1"/>
    </source>
</evidence>
<dbReference type="Gene3D" id="3.10.450.530">
    <property type="entry name" value="Ribonuclease toxin, BrnT, of type II toxin-antitoxin system"/>
    <property type="match status" value="1"/>
</dbReference>
<accession>A0AAU9CD96</accession>